<keyword evidence="3 11" id="KW-0732">Signal</keyword>
<feature type="domain" description="Peptidase S1" evidence="12">
    <location>
        <begin position="24"/>
        <end position="321"/>
    </location>
</feature>
<dbReference type="PROSITE" id="PS00135">
    <property type="entry name" value="TRYPSIN_SER"/>
    <property type="match status" value="1"/>
</dbReference>
<dbReference type="InterPro" id="IPR043504">
    <property type="entry name" value="Peptidase_S1_PA_chymotrypsin"/>
</dbReference>
<evidence type="ECO:0000259" key="12">
    <source>
        <dbReference type="PROSITE" id="PS50240"/>
    </source>
</evidence>
<proteinExistence type="predicted"/>
<gene>
    <name evidence="13" type="primary">Mct1a_4</name>
    <name evidence="13" type="ORF">GTO96_0003241</name>
</gene>
<evidence type="ECO:0000256" key="3">
    <source>
        <dbReference type="ARBA" id="ARBA00022729"/>
    </source>
</evidence>
<evidence type="ECO:0000256" key="10">
    <source>
        <dbReference type="RuleBase" id="RU363034"/>
    </source>
</evidence>
<dbReference type="CDD" id="cd00190">
    <property type="entry name" value="Tryp_SPc"/>
    <property type="match status" value="1"/>
</dbReference>
<dbReference type="PROSITE" id="PS00134">
    <property type="entry name" value="TRYPSIN_HIS"/>
    <property type="match status" value="1"/>
</dbReference>
<dbReference type="GO" id="GO:0004252">
    <property type="term" value="F:serine-type endopeptidase activity"/>
    <property type="evidence" value="ECO:0007669"/>
    <property type="project" value="UniProtKB-EC"/>
</dbReference>
<keyword evidence="4 10" id="KW-0378">Hydrolase</keyword>
<evidence type="ECO:0000256" key="1">
    <source>
        <dbReference type="ARBA" id="ARBA00004239"/>
    </source>
</evidence>
<organism evidence="13 14">
    <name type="scientific">Polypterus senegalus</name>
    <name type="common">Senegal bichir</name>
    <dbReference type="NCBI Taxonomy" id="55291"/>
    <lineage>
        <taxon>Eukaryota</taxon>
        <taxon>Metazoa</taxon>
        <taxon>Chordata</taxon>
        <taxon>Craniata</taxon>
        <taxon>Vertebrata</taxon>
        <taxon>Euteleostomi</taxon>
        <taxon>Actinopterygii</taxon>
        <taxon>Polypteriformes</taxon>
        <taxon>Polypteridae</taxon>
        <taxon>Polypterus</taxon>
    </lineage>
</organism>
<dbReference type="PRINTS" id="PR00722">
    <property type="entry name" value="CHYMOTRYPSIN"/>
</dbReference>
<keyword evidence="6" id="KW-0865">Zymogen</keyword>
<comment type="caution">
    <text evidence="13">The sequence shown here is derived from an EMBL/GenBank/DDBJ whole genome shotgun (WGS) entry which is preliminary data.</text>
</comment>
<feature type="non-terminal residue" evidence="13">
    <location>
        <position position="326"/>
    </location>
</feature>
<evidence type="ECO:0000256" key="5">
    <source>
        <dbReference type="ARBA" id="ARBA00022825"/>
    </source>
</evidence>
<comment type="subcellular location">
    <subcellularLocation>
        <location evidence="1">Secreted</location>
        <location evidence="1">Extracellular space</location>
    </subcellularLocation>
</comment>
<dbReference type="Gene3D" id="2.40.10.10">
    <property type="entry name" value="Trypsin-like serine proteases"/>
    <property type="match status" value="3"/>
</dbReference>
<evidence type="ECO:0000256" key="4">
    <source>
        <dbReference type="ARBA" id="ARBA00022801"/>
    </source>
</evidence>
<dbReference type="SUPFAM" id="SSF50494">
    <property type="entry name" value="Trypsin-like serine proteases"/>
    <property type="match status" value="2"/>
</dbReference>
<dbReference type="GO" id="GO:0005576">
    <property type="term" value="C:extracellular region"/>
    <property type="evidence" value="ECO:0007669"/>
    <property type="project" value="UniProtKB-SubCell"/>
</dbReference>
<feature type="non-terminal residue" evidence="13">
    <location>
        <position position="1"/>
    </location>
</feature>
<dbReference type="InterPro" id="IPR001254">
    <property type="entry name" value="Trypsin_dom"/>
</dbReference>
<sequence length="326" mass="35130">MIRVYWSAIAAVCLGLAGASKEHIIDGKEVKPHHRPYMAFLLAEVGPHSYICGGFLIHPEFILTAAHCEGEKVIAFLGAHNLSHPEKSWQKITVKEIIPHEHYDEKTIVNDIMLLKLEHSADITNEVKTIRIPDMDESFQPGSTCSVAGWGNTASNGMNSDVLMEAEVEIQKHCDHNTQICARGTGRKGACVLNHSADMDTPHVKLIRLAQKGEIIPPDAPCSVAGWGRTSSNGTASSVLREANVSIQNQCVSPLQICARGSGSKGTCFGDSGGPLVCLISSFAAVGIVSTSDTSNCEDPHHLDIYTKLSVYSDWIENKISSSSSA</sequence>
<accession>A0A8X7X8Y8</accession>
<dbReference type="InterPro" id="IPR001314">
    <property type="entry name" value="Peptidase_S1A"/>
</dbReference>
<dbReference type="PANTHER" id="PTHR24271:SF81">
    <property type="entry name" value="GRANZYME B"/>
    <property type="match status" value="1"/>
</dbReference>
<dbReference type="Pfam" id="PF00089">
    <property type="entry name" value="Trypsin"/>
    <property type="match status" value="2"/>
</dbReference>
<dbReference type="GO" id="GO:0006508">
    <property type="term" value="P:proteolysis"/>
    <property type="evidence" value="ECO:0007669"/>
    <property type="project" value="UniProtKB-KW"/>
</dbReference>
<comment type="catalytic activity">
    <reaction evidence="8">
        <text>Preferential cleavage: Arg-|-Xaa, Lys-|-Xaa.</text>
        <dbReference type="EC" id="3.4.21.4"/>
    </reaction>
</comment>
<protein>
    <recommendedName>
        <fullName evidence="9">trypsin</fullName>
        <ecNumber evidence="9">3.4.21.4</ecNumber>
    </recommendedName>
</protein>
<dbReference type="SMART" id="SM00020">
    <property type="entry name" value="Tryp_SPc"/>
    <property type="match status" value="1"/>
</dbReference>
<evidence type="ECO:0000256" key="6">
    <source>
        <dbReference type="ARBA" id="ARBA00023145"/>
    </source>
</evidence>
<evidence type="ECO:0000256" key="8">
    <source>
        <dbReference type="ARBA" id="ARBA00036320"/>
    </source>
</evidence>
<dbReference type="InterPro" id="IPR018114">
    <property type="entry name" value="TRYPSIN_HIS"/>
</dbReference>
<dbReference type="EC" id="3.4.21.4" evidence="9"/>
<keyword evidence="5 10" id="KW-0720">Serine protease</keyword>
<evidence type="ECO:0000256" key="7">
    <source>
        <dbReference type="ARBA" id="ARBA00023157"/>
    </source>
</evidence>
<evidence type="ECO:0000313" key="13">
    <source>
        <dbReference type="EMBL" id="KAG2463626.1"/>
    </source>
</evidence>
<dbReference type="FunFam" id="2.40.10.10:FF:000005">
    <property type="entry name" value="Serine protease 37"/>
    <property type="match status" value="1"/>
</dbReference>
<feature type="signal peptide" evidence="11">
    <location>
        <begin position="1"/>
        <end position="19"/>
    </location>
</feature>
<evidence type="ECO:0000256" key="2">
    <source>
        <dbReference type="ARBA" id="ARBA00022670"/>
    </source>
</evidence>
<dbReference type="InterPro" id="IPR009003">
    <property type="entry name" value="Peptidase_S1_PA"/>
</dbReference>
<evidence type="ECO:0000256" key="9">
    <source>
        <dbReference type="ARBA" id="ARBA00038868"/>
    </source>
</evidence>
<dbReference type="EMBL" id="JAATIS010003638">
    <property type="protein sequence ID" value="KAG2463626.1"/>
    <property type="molecule type" value="Genomic_DNA"/>
</dbReference>
<dbReference type="PROSITE" id="PS50240">
    <property type="entry name" value="TRYPSIN_DOM"/>
    <property type="match status" value="1"/>
</dbReference>
<evidence type="ECO:0000256" key="11">
    <source>
        <dbReference type="SAM" id="SignalP"/>
    </source>
</evidence>
<name>A0A8X7X8Y8_POLSE</name>
<keyword evidence="7" id="KW-1015">Disulfide bond</keyword>
<keyword evidence="14" id="KW-1185">Reference proteome</keyword>
<dbReference type="AlphaFoldDB" id="A0A8X7X8Y8"/>
<dbReference type="Proteomes" id="UP000886611">
    <property type="component" value="Unassembled WGS sequence"/>
</dbReference>
<dbReference type="PANTHER" id="PTHR24271">
    <property type="entry name" value="KALLIKREIN-RELATED"/>
    <property type="match status" value="1"/>
</dbReference>
<evidence type="ECO:0000313" key="14">
    <source>
        <dbReference type="Proteomes" id="UP000886611"/>
    </source>
</evidence>
<feature type="chain" id="PRO_5036463171" description="trypsin" evidence="11">
    <location>
        <begin position="20"/>
        <end position="326"/>
    </location>
</feature>
<dbReference type="InterPro" id="IPR033116">
    <property type="entry name" value="TRYPSIN_SER"/>
</dbReference>
<reference evidence="13 14" key="1">
    <citation type="journal article" date="2021" name="Cell">
        <title>Tracing the genetic footprints of vertebrate landing in non-teleost ray-finned fishes.</title>
        <authorList>
            <person name="Bi X."/>
            <person name="Wang K."/>
            <person name="Yang L."/>
            <person name="Pan H."/>
            <person name="Jiang H."/>
            <person name="Wei Q."/>
            <person name="Fang M."/>
            <person name="Yu H."/>
            <person name="Zhu C."/>
            <person name="Cai Y."/>
            <person name="He Y."/>
            <person name="Gan X."/>
            <person name="Zeng H."/>
            <person name="Yu D."/>
            <person name="Zhu Y."/>
            <person name="Jiang H."/>
            <person name="Qiu Q."/>
            <person name="Yang H."/>
            <person name="Zhang Y.E."/>
            <person name="Wang W."/>
            <person name="Zhu M."/>
            <person name="He S."/>
            <person name="Zhang G."/>
        </authorList>
    </citation>
    <scope>NUCLEOTIDE SEQUENCE [LARGE SCALE GENOMIC DNA]</scope>
    <source>
        <strain evidence="13">Bchr_013</strain>
    </source>
</reference>
<keyword evidence="2 10" id="KW-0645">Protease</keyword>